<dbReference type="Gene3D" id="3.30.70.20">
    <property type="match status" value="1"/>
</dbReference>
<keyword evidence="8" id="KW-1185">Reference proteome</keyword>
<gene>
    <name evidence="7" type="ORF">CAY53_04810</name>
</gene>
<dbReference type="AlphaFoldDB" id="A0A2L1GRH2"/>
<dbReference type="Proteomes" id="UP000239867">
    <property type="component" value="Chromosome"/>
</dbReference>
<evidence type="ECO:0000259" key="6">
    <source>
        <dbReference type="PROSITE" id="PS51379"/>
    </source>
</evidence>
<dbReference type="PRINTS" id="PR00352">
    <property type="entry name" value="3FE4SFRDOXIN"/>
</dbReference>
<organism evidence="7 8">
    <name type="scientific">Desulfobulbus oralis</name>
    <dbReference type="NCBI Taxonomy" id="1986146"/>
    <lineage>
        <taxon>Bacteria</taxon>
        <taxon>Pseudomonadati</taxon>
        <taxon>Thermodesulfobacteriota</taxon>
        <taxon>Desulfobulbia</taxon>
        <taxon>Desulfobulbales</taxon>
        <taxon>Desulfobulbaceae</taxon>
        <taxon>Desulfobulbus</taxon>
    </lineage>
</organism>
<keyword evidence="4 5" id="KW-0411">Iron-sulfur</keyword>
<keyword evidence="3 5" id="KW-0408">Iron</keyword>
<dbReference type="GO" id="GO:0051536">
    <property type="term" value="F:iron-sulfur cluster binding"/>
    <property type="evidence" value="ECO:0007669"/>
    <property type="project" value="UniProtKB-KW"/>
</dbReference>
<dbReference type="EMBL" id="CP021255">
    <property type="protein sequence ID" value="AVD72238.1"/>
    <property type="molecule type" value="Genomic_DNA"/>
</dbReference>
<evidence type="ECO:0000256" key="5">
    <source>
        <dbReference type="RuleBase" id="RU368020"/>
    </source>
</evidence>
<dbReference type="GO" id="GO:0009055">
    <property type="term" value="F:electron transfer activity"/>
    <property type="evidence" value="ECO:0007669"/>
    <property type="project" value="UniProtKB-UniRule"/>
</dbReference>
<dbReference type="PROSITE" id="PS51379">
    <property type="entry name" value="4FE4S_FER_2"/>
    <property type="match status" value="1"/>
</dbReference>
<keyword evidence="5" id="KW-0249">Electron transport</keyword>
<dbReference type="GO" id="GO:0005506">
    <property type="term" value="F:iron ion binding"/>
    <property type="evidence" value="ECO:0007669"/>
    <property type="project" value="UniProtKB-UniRule"/>
</dbReference>
<dbReference type="PANTHER" id="PTHR44579">
    <property type="entry name" value="OS01G0730500 PROTEIN"/>
    <property type="match status" value="1"/>
</dbReference>
<evidence type="ECO:0000256" key="1">
    <source>
        <dbReference type="ARBA" id="ARBA00003532"/>
    </source>
</evidence>
<protein>
    <recommendedName>
        <fullName evidence="5">Ferredoxin</fullName>
    </recommendedName>
</protein>
<evidence type="ECO:0000313" key="8">
    <source>
        <dbReference type="Proteomes" id="UP000239867"/>
    </source>
</evidence>
<dbReference type="SUPFAM" id="SSF54862">
    <property type="entry name" value="4Fe-4S ferredoxins"/>
    <property type="match status" value="1"/>
</dbReference>
<dbReference type="InterPro" id="IPR017900">
    <property type="entry name" value="4Fe4S_Fe_S_CS"/>
</dbReference>
<evidence type="ECO:0000256" key="3">
    <source>
        <dbReference type="ARBA" id="ARBA00023004"/>
    </source>
</evidence>
<evidence type="ECO:0000256" key="2">
    <source>
        <dbReference type="ARBA" id="ARBA00022723"/>
    </source>
</evidence>
<dbReference type="PANTHER" id="PTHR44579:SF2">
    <property type="entry name" value="OS01G0730500 PROTEIN"/>
    <property type="match status" value="1"/>
</dbReference>
<sequence>MVADPQHFGYGAGHYNTHPPKAAIFPRRTKMAKQVEINQGDCLGCETCVELCPDVFGFNEDLGKAEVLKAEGGDEKAVEEAVASCPAGCIIFE</sequence>
<comment type="function">
    <text evidence="1 5">Ferredoxins are iron-sulfur proteins that transfer electrons in a wide variety of metabolic reactions.</text>
</comment>
<keyword evidence="5" id="KW-0813">Transport</keyword>
<evidence type="ECO:0000256" key="4">
    <source>
        <dbReference type="ARBA" id="ARBA00023014"/>
    </source>
</evidence>
<accession>A0A2L1GRH2</accession>
<dbReference type="Pfam" id="PF13370">
    <property type="entry name" value="Fer4_13"/>
    <property type="match status" value="1"/>
</dbReference>
<evidence type="ECO:0000313" key="7">
    <source>
        <dbReference type="EMBL" id="AVD72238.1"/>
    </source>
</evidence>
<dbReference type="InterPro" id="IPR017896">
    <property type="entry name" value="4Fe4S_Fe-S-bd"/>
</dbReference>
<dbReference type="KEGG" id="deo:CAY53_04810"/>
<keyword evidence="2 5" id="KW-0479">Metal-binding</keyword>
<proteinExistence type="predicted"/>
<dbReference type="InterPro" id="IPR001080">
    <property type="entry name" value="3Fe4S_ferredoxin"/>
</dbReference>
<name>A0A2L1GRH2_9BACT</name>
<feature type="domain" description="4Fe-4S ferredoxin-type" evidence="6">
    <location>
        <begin position="33"/>
        <end position="61"/>
    </location>
</feature>
<dbReference type="PROSITE" id="PS00198">
    <property type="entry name" value="4FE4S_FER_1"/>
    <property type="match status" value="1"/>
</dbReference>
<reference evidence="7 8" key="1">
    <citation type="journal article" date="2018" name="MBio">
        <title>Insights into the evolution of host association through the isolation and characterization of a novel human periodontal pathobiont, Desulfobulbus oralis.</title>
        <authorList>
            <person name="Cross K.L."/>
            <person name="Chirania P."/>
            <person name="Xiong W."/>
            <person name="Beall C.J."/>
            <person name="Elkins J.G."/>
            <person name="Giannone R.J."/>
            <person name="Griffen A.L."/>
            <person name="Guss A.M."/>
            <person name="Hettich R.L."/>
            <person name="Joshi S.S."/>
            <person name="Mokrzan E.M."/>
            <person name="Martin R.K."/>
            <person name="Zhulin I.B."/>
            <person name="Leys E.J."/>
            <person name="Podar M."/>
        </authorList>
    </citation>
    <scope>NUCLEOTIDE SEQUENCE [LARGE SCALE GENOMIC DNA]</scope>
    <source>
        <strain evidence="7 8">ORNL</strain>
    </source>
</reference>